<evidence type="ECO:0000256" key="2">
    <source>
        <dbReference type="ARBA" id="ARBA00022771"/>
    </source>
</evidence>
<name>A0A8T1WH48_9STRA</name>
<dbReference type="PROSITE" id="PS50178">
    <property type="entry name" value="ZF_FYVE"/>
    <property type="match status" value="1"/>
</dbReference>
<dbReference type="AlphaFoldDB" id="A0A8T1WH48"/>
<evidence type="ECO:0000313" key="6">
    <source>
        <dbReference type="EMBL" id="KAG7393452.1"/>
    </source>
</evidence>
<dbReference type="SMART" id="SM00064">
    <property type="entry name" value="FYVE"/>
    <property type="match status" value="1"/>
</dbReference>
<dbReference type="InterPro" id="IPR000306">
    <property type="entry name" value="Znf_FYVE"/>
</dbReference>
<protein>
    <recommendedName>
        <fullName evidence="5">FYVE-type domain-containing protein</fullName>
    </recommendedName>
</protein>
<evidence type="ECO:0000256" key="1">
    <source>
        <dbReference type="ARBA" id="ARBA00022723"/>
    </source>
</evidence>
<keyword evidence="7" id="KW-1185">Reference proteome</keyword>
<gene>
    <name evidence="6" type="ORF">PHYBOEH_006080</name>
</gene>
<reference evidence="6" key="1">
    <citation type="submission" date="2021-02" db="EMBL/GenBank/DDBJ databases">
        <authorList>
            <person name="Palmer J.M."/>
        </authorList>
    </citation>
    <scope>NUCLEOTIDE SEQUENCE</scope>
    <source>
        <strain evidence="6">SCRP23</strain>
    </source>
</reference>
<comment type="caution">
    <text evidence="6">The sequence shown here is derived from an EMBL/GenBank/DDBJ whole genome shotgun (WGS) entry which is preliminary data.</text>
</comment>
<keyword evidence="1" id="KW-0479">Metal-binding</keyword>
<dbReference type="InterPro" id="IPR017455">
    <property type="entry name" value="Znf_FYVE-rel"/>
</dbReference>
<keyword evidence="2 4" id="KW-0863">Zinc-finger</keyword>
<dbReference type="PANTHER" id="PTHR43102:SF2">
    <property type="entry name" value="GAF DOMAIN-CONTAINING PROTEIN"/>
    <property type="match status" value="1"/>
</dbReference>
<dbReference type="PANTHER" id="PTHR43102">
    <property type="entry name" value="SLR1143 PROTEIN"/>
    <property type="match status" value="1"/>
</dbReference>
<evidence type="ECO:0000256" key="3">
    <source>
        <dbReference type="ARBA" id="ARBA00022833"/>
    </source>
</evidence>
<evidence type="ECO:0000259" key="5">
    <source>
        <dbReference type="PROSITE" id="PS50178"/>
    </source>
</evidence>
<proteinExistence type="predicted"/>
<dbReference type="Proteomes" id="UP000693981">
    <property type="component" value="Unassembled WGS sequence"/>
</dbReference>
<dbReference type="EMBL" id="JAGDFL010000319">
    <property type="protein sequence ID" value="KAG7393452.1"/>
    <property type="molecule type" value="Genomic_DNA"/>
</dbReference>
<dbReference type="GO" id="GO:0008270">
    <property type="term" value="F:zinc ion binding"/>
    <property type="evidence" value="ECO:0007669"/>
    <property type="project" value="UniProtKB-KW"/>
</dbReference>
<keyword evidence="3" id="KW-0862">Zinc</keyword>
<accession>A0A8T1WH48</accession>
<dbReference type="Pfam" id="PF01363">
    <property type="entry name" value="FYVE"/>
    <property type="match status" value="1"/>
</dbReference>
<organism evidence="6 7">
    <name type="scientific">Phytophthora boehmeriae</name>
    <dbReference type="NCBI Taxonomy" id="109152"/>
    <lineage>
        <taxon>Eukaryota</taxon>
        <taxon>Sar</taxon>
        <taxon>Stramenopiles</taxon>
        <taxon>Oomycota</taxon>
        <taxon>Peronosporomycetes</taxon>
        <taxon>Peronosporales</taxon>
        <taxon>Peronosporaceae</taxon>
        <taxon>Phytophthora</taxon>
    </lineage>
</organism>
<dbReference type="OrthoDB" id="957735at2759"/>
<sequence>MASPVHLSRNREQTLRMHHRAMRQITDVLGLCLNSTRTKEQWTCLRRDRQHELYAKRTKQGIANGSSSYFLAVNEAYCGFEEAFELLHFDSTVQFRLMMKLLHGRDFKEGALLSMRTREHSISDWTMDTQHAAVWFVFQDHRKSVLLREQHLTFFQTLKIFLPDNQHQHEQSHENQSLAESMSAASSMAGLNARPNDGVHKRTLALSWLPFPRSHEAMLDTAQQIDLQYTLIVEEIAPNRLRLSCLTSSFHDDNDGPLTGSPRAARAIARRLAMSSVGKLEAAVVASRIGDCQLVAPHQWVKNEERASCVICWKRFNAIFRRRHHCRLCGEVVCGSCCSLRTINIVSVKTKEVQKTRICHLCNNKARLKTGSNGVPGSMVPPSQPQSRCEVVAAAFGVTAAFIARVDEEYVSIEHAVGTRELSPQDEILRRESLCDFVLVQPPYQPLVVLDCLADPRTREIPMVQHLRMKFFIGISVCVRGLPVACLCAFGQDEDGQKEGKAGQAAASYYDLSILENAARHMEDELENLVYGMPLC</sequence>
<evidence type="ECO:0000313" key="7">
    <source>
        <dbReference type="Proteomes" id="UP000693981"/>
    </source>
</evidence>
<evidence type="ECO:0000256" key="4">
    <source>
        <dbReference type="PROSITE-ProRule" id="PRU00091"/>
    </source>
</evidence>
<feature type="domain" description="FYVE-type" evidence="5">
    <location>
        <begin position="303"/>
        <end position="367"/>
    </location>
</feature>